<evidence type="ECO:0000313" key="2">
    <source>
        <dbReference type="EMBL" id="AGX86548.1"/>
    </source>
</evidence>
<accession>U5N8F5</accession>
<dbReference type="KEGG" id="cbx:Cenrod_0429"/>
<dbReference type="AlphaFoldDB" id="U5N8F5"/>
<evidence type="ECO:0000313" key="3">
    <source>
        <dbReference type="Proteomes" id="UP000017184"/>
    </source>
</evidence>
<dbReference type="eggNOG" id="COG1179">
    <property type="taxonomic scope" value="Bacteria"/>
</dbReference>
<name>U5N8F5_9BURK</name>
<dbReference type="Pfam" id="PF00899">
    <property type="entry name" value="ThiF"/>
    <property type="match status" value="1"/>
</dbReference>
<dbReference type="GO" id="GO:0061504">
    <property type="term" value="P:cyclic threonylcarbamoyladenosine biosynthetic process"/>
    <property type="evidence" value="ECO:0007669"/>
    <property type="project" value="TreeGrafter"/>
</dbReference>
<protein>
    <submittedName>
        <fullName evidence="2">Dinucleotide-utilizing enzyme</fullName>
    </submittedName>
</protein>
<dbReference type="GO" id="GO:0008641">
    <property type="term" value="F:ubiquitin-like modifier activating enzyme activity"/>
    <property type="evidence" value="ECO:0007669"/>
    <property type="project" value="InterPro"/>
</dbReference>
<dbReference type="SUPFAM" id="SSF69572">
    <property type="entry name" value="Activating enzymes of the ubiquitin-like proteins"/>
    <property type="match status" value="1"/>
</dbReference>
<dbReference type="PANTHER" id="PTHR43267:SF1">
    <property type="entry name" value="TRNA THREONYLCARBAMOYLADENOSINE DEHYDRATASE"/>
    <property type="match status" value="1"/>
</dbReference>
<dbReference type="Gene3D" id="3.40.50.720">
    <property type="entry name" value="NAD(P)-binding Rossmann-like Domain"/>
    <property type="match status" value="1"/>
</dbReference>
<keyword evidence="3" id="KW-1185">Reference proteome</keyword>
<dbReference type="EMBL" id="CP004885">
    <property type="protein sequence ID" value="AGX86548.1"/>
    <property type="molecule type" value="Genomic_DNA"/>
</dbReference>
<evidence type="ECO:0000259" key="1">
    <source>
        <dbReference type="Pfam" id="PF00899"/>
    </source>
</evidence>
<dbReference type="PANTHER" id="PTHR43267">
    <property type="entry name" value="TRNA THREONYLCARBAMOYLADENOSINE DEHYDRATASE"/>
    <property type="match status" value="1"/>
</dbReference>
<dbReference type="GO" id="GO:0061503">
    <property type="term" value="F:tRNA threonylcarbamoyladenosine dehydratase"/>
    <property type="evidence" value="ECO:0007669"/>
    <property type="project" value="TreeGrafter"/>
</dbReference>
<feature type="domain" description="THIF-type NAD/FAD binding fold" evidence="1">
    <location>
        <begin position="15"/>
        <end position="142"/>
    </location>
</feature>
<reference evidence="2 3" key="1">
    <citation type="journal article" date="2013" name="Genome Biol.">
        <title>Genomic analysis reveals key aspects of prokaryotic symbiosis in the phototrophic consortium "Chlorochromatium aggregatum".</title>
        <authorList>
            <person name="Liu Z."/>
            <person name="Muller J."/>
            <person name="Li T."/>
            <person name="Alvey R.M."/>
            <person name="Vogl K."/>
            <person name="Frigaard N.U."/>
            <person name="Rockwell N.C."/>
            <person name="Boyd E.S."/>
            <person name="Tomsho L.P."/>
            <person name="Schuster S.C."/>
            <person name="Henke P."/>
            <person name="Rohde M."/>
            <person name="Overmann J."/>
            <person name="Bryant D.A."/>
        </authorList>
    </citation>
    <scope>NUCLEOTIDE SEQUENCE [LARGE SCALE GENOMIC DNA]</scope>
    <source>
        <strain evidence="2">CR</strain>
    </source>
</reference>
<dbReference type="InterPro" id="IPR045886">
    <property type="entry name" value="ThiF/MoeB/HesA"/>
</dbReference>
<dbReference type="InterPro" id="IPR035985">
    <property type="entry name" value="Ubiquitin-activating_enz"/>
</dbReference>
<dbReference type="HOGENOM" id="CLU_013325_4_0_4"/>
<proteinExistence type="predicted"/>
<dbReference type="Proteomes" id="UP000017184">
    <property type="component" value="Chromosome"/>
</dbReference>
<organism evidence="2 3">
    <name type="scientific">Candidatus Symbiobacter mobilis CR</name>
    <dbReference type="NCBI Taxonomy" id="946483"/>
    <lineage>
        <taxon>Bacteria</taxon>
        <taxon>Pseudomonadati</taxon>
        <taxon>Pseudomonadota</taxon>
        <taxon>Betaproteobacteria</taxon>
        <taxon>Burkholderiales</taxon>
        <taxon>Comamonadaceae</taxon>
    </lineage>
</organism>
<dbReference type="InterPro" id="IPR000594">
    <property type="entry name" value="ThiF_NAD_FAD-bd"/>
</dbReference>
<gene>
    <name evidence="2" type="ORF">Cenrod_0429</name>
</gene>
<dbReference type="RefSeq" id="WP_022771369.1">
    <property type="nucleotide sequence ID" value="NC_022576.1"/>
</dbReference>
<dbReference type="STRING" id="946483.Cenrod_0429"/>
<sequence>MTLSWQERFGAVERLLGSVGAQAIASAHVAVVGLGGVGSWAVESLARSGVRALTLVDFDDVAPGNINRQLHATDATVEMPKVAAMRDRVLSYHPQCLVHCVPQRIGVEQTTLACLEGVDALIDACDEVRAKVALAQWALAHPQCAFVMVGAAAGKRCAHLVDVADLAEVCHDPLLAKVRNALRRNLAMPRCRGKAGLCTVYSPEPMPTLSPTAQQSCPTWGLGNHGWGCLVSVTATLGHCAAGCIVQRLVECAGERTVAVLPHS</sequence>